<organism evidence="1 2">
    <name type="scientific">Brassica carinata</name>
    <name type="common">Ethiopian mustard</name>
    <name type="synonym">Abyssinian cabbage</name>
    <dbReference type="NCBI Taxonomy" id="52824"/>
    <lineage>
        <taxon>Eukaryota</taxon>
        <taxon>Viridiplantae</taxon>
        <taxon>Streptophyta</taxon>
        <taxon>Embryophyta</taxon>
        <taxon>Tracheophyta</taxon>
        <taxon>Spermatophyta</taxon>
        <taxon>Magnoliopsida</taxon>
        <taxon>eudicotyledons</taxon>
        <taxon>Gunneridae</taxon>
        <taxon>Pentapetalae</taxon>
        <taxon>rosids</taxon>
        <taxon>malvids</taxon>
        <taxon>Brassicales</taxon>
        <taxon>Brassicaceae</taxon>
        <taxon>Brassiceae</taxon>
        <taxon>Brassica</taxon>
    </lineage>
</organism>
<dbReference type="EMBL" id="JAAMPC010000013">
    <property type="protein sequence ID" value="KAG2271621.1"/>
    <property type="molecule type" value="Genomic_DNA"/>
</dbReference>
<protein>
    <submittedName>
        <fullName evidence="1">Uncharacterized protein</fullName>
    </submittedName>
</protein>
<name>A0A8X7UBP3_BRACI</name>
<dbReference type="AlphaFoldDB" id="A0A8X7UBP3"/>
<accession>A0A8X7UBP3</accession>
<reference evidence="1 2" key="1">
    <citation type="submission" date="2020-02" db="EMBL/GenBank/DDBJ databases">
        <authorList>
            <person name="Ma Q."/>
            <person name="Huang Y."/>
            <person name="Song X."/>
            <person name="Pei D."/>
        </authorList>
    </citation>
    <scope>NUCLEOTIDE SEQUENCE [LARGE SCALE GENOMIC DNA]</scope>
    <source>
        <strain evidence="1">Sxm20200214</strain>
        <tissue evidence="1">Leaf</tissue>
    </source>
</reference>
<comment type="caution">
    <text evidence="1">The sequence shown here is derived from an EMBL/GenBank/DDBJ whole genome shotgun (WGS) entry which is preliminary data.</text>
</comment>
<dbReference type="Proteomes" id="UP000886595">
    <property type="component" value="Unassembled WGS sequence"/>
</dbReference>
<sequence>MCSHIHPLERTGSEVSYLAKFLQPVSQEAPCPTCYPSDHWLIPDKVLGDLVYVRWGTRVLRSLKMSSKKRLRKRVFIHESATKSTLFKMEFVPHSVHPAENEAWWVAHYGSLTLPRRSRSRS</sequence>
<evidence type="ECO:0000313" key="2">
    <source>
        <dbReference type="Proteomes" id="UP000886595"/>
    </source>
</evidence>
<gene>
    <name evidence="1" type="ORF">Bca52824_066176</name>
</gene>
<evidence type="ECO:0000313" key="1">
    <source>
        <dbReference type="EMBL" id="KAG2271621.1"/>
    </source>
</evidence>
<proteinExistence type="predicted"/>
<keyword evidence="2" id="KW-1185">Reference proteome</keyword>